<dbReference type="SUPFAM" id="SSF49354">
    <property type="entry name" value="PapD-like"/>
    <property type="match status" value="1"/>
</dbReference>
<dbReference type="Proteomes" id="UP000276776">
    <property type="component" value="Unassembled WGS sequence"/>
</dbReference>
<dbReference type="Gene3D" id="2.60.40.10">
    <property type="entry name" value="Immunoglobulins"/>
    <property type="match status" value="1"/>
</dbReference>
<reference evidence="7" key="1">
    <citation type="submission" date="2017-02" db="UniProtKB">
        <authorList>
            <consortium name="WormBaseParasite"/>
        </authorList>
    </citation>
    <scope>IDENTIFICATION</scope>
</reference>
<evidence type="ECO:0000259" key="4">
    <source>
        <dbReference type="PROSITE" id="PS50202"/>
    </source>
</evidence>
<organism evidence="7">
    <name type="scientific">Thelazia callipaeda</name>
    <name type="common">Oriental eyeworm</name>
    <name type="synonym">Parasitic nematode</name>
    <dbReference type="NCBI Taxonomy" id="103827"/>
    <lineage>
        <taxon>Eukaryota</taxon>
        <taxon>Metazoa</taxon>
        <taxon>Ecdysozoa</taxon>
        <taxon>Nematoda</taxon>
        <taxon>Chromadorea</taxon>
        <taxon>Rhabditida</taxon>
        <taxon>Spirurina</taxon>
        <taxon>Spiruromorpha</taxon>
        <taxon>Thelazioidea</taxon>
        <taxon>Thelaziidae</taxon>
        <taxon>Thelazia</taxon>
    </lineage>
</organism>
<sequence length="269" mass="31127">MSQLLPDNCTHQSHASSSENSEEQTVHIVSLDQTYICFDVEQLRNAKQDLKLKRCAGVRDPIAWRMRTNAPTRYIVNPSKGVIHNDDPVTLTIELVENKFHPKHKLMLQATLLIDGCNEQTIWKHENAKNWDKVQTIQLTLSTMLINIETSKYEEENLAASVENFKILMENSSTTGLERIQELENLLNMLKCDTRQFRKNTGRTIHLKTLLEQALDTRKGSLVELKRRVMECEQKTKKMKKELEDREAELQLARRLQANTFSHPSCQLS</sequence>
<keyword evidence="6" id="KW-1185">Reference proteome</keyword>
<dbReference type="InterPro" id="IPR013783">
    <property type="entry name" value="Ig-like_fold"/>
</dbReference>
<feature type="coiled-coil region" evidence="2">
    <location>
        <begin position="180"/>
        <end position="256"/>
    </location>
</feature>
<evidence type="ECO:0000313" key="6">
    <source>
        <dbReference type="Proteomes" id="UP000276776"/>
    </source>
</evidence>
<keyword evidence="2" id="KW-0175">Coiled coil</keyword>
<evidence type="ECO:0000256" key="1">
    <source>
        <dbReference type="RuleBase" id="RU003425"/>
    </source>
</evidence>
<keyword evidence="1" id="KW-0206">Cytoskeleton</keyword>
<keyword evidence="1" id="KW-0963">Cytoplasm</keyword>
<gene>
    <name evidence="5" type="ORF">TCLT_LOCUS4864</name>
</gene>
<proteinExistence type="predicted"/>
<dbReference type="InterPro" id="IPR000535">
    <property type="entry name" value="MSP_dom"/>
</dbReference>
<feature type="compositionally biased region" description="Polar residues" evidence="3">
    <location>
        <begin position="1"/>
        <end position="19"/>
    </location>
</feature>
<feature type="region of interest" description="Disordered" evidence="3">
    <location>
        <begin position="1"/>
        <end position="23"/>
    </location>
</feature>
<name>A0A0N5CWY1_THECL</name>
<accession>A0A0N5CWY1</accession>
<evidence type="ECO:0000256" key="3">
    <source>
        <dbReference type="SAM" id="MobiDB-lite"/>
    </source>
</evidence>
<reference evidence="5 6" key="2">
    <citation type="submission" date="2018-11" db="EMBL/GenBank/DDBJ databases">
        <authorList>
            <consortium name="Pathogen Informatics"/>
        </authorList>
    </citation>
    <scope>NUCLEOTIDE SEQUENCE [LARGE SCALE GENOMIC DNA]</scope>
</reference>
<dbReference type="InterPro" id="IPR008962">
    <property type="entry name" value="PapD-like_sf"/>
</dbReference>
<dbReference type="OrthoDB" id="75724at2759"/>
<dbReference type="OMA" id="AWRMRTN"/>
<dbReference type="WBParaSite" id="TCLT_0000487501-mRNA-1">
    <property type="protein sequence ID" value="TCLT_0000487501-mRNA-1"/>
    <property type="gene ID" value="TCLT_0000487501"/>
</dbReference>
<dbReference type="PROSITE" id="PS50202">
    <property type="entry name" value="MSP"/>
    <property type="match status" value="1"/>
</dbReference>
<protein>
    <recommendedName>
        <fullName evidence="1">Major sperm protein</fullName>
    </recommendedName>
</protein>
<dbReference type="Pfam" id="PF00635">
    <property type="entry name" value="Motile_Sperm"/>
    <property type="match status" value="1"/>
</dbReference>
<dbReference type="AlphaFoldDB" id="A0A0N5CWY1"/>
<evidence type="ECO:0000256" key="2">
    <source>
        <dbReference type="SAM" id="Coils"/>
    </source>
</evidence>
<evidence type="ECO:0000313" key="5">
    <source>
        <dbReference type="EMBL" id="VDN02039.1"/>
    </source>
</evidence>
<dbReference type="EMBL" id="UYYF01004308">
    <property type="protein sequence ID" value="VDN02039.1"/>
    <property type="molecule type" value="Genomic_DNA"/>
</dbReference>
<feature type="domain" description="MSP" evidence="4">
    <location>
        <begin position="25"/>
        <end position="149"/>
    </location>
</feature>
<evidence type="ECO:0000313" key="7">
    <source>
        <dbReference type="WBParaSite" id="TCLT_0000487501-mRNA-1"/>
    </source>
</evidence>
<comment type="function">
    <text evidence="1">Central component in molecular interactions underlying sperm crawling. Forms an extensive filament system that extends from sperm villipoda, along the leading edge of the pseudopod.</text>
</comment>